<keyword evidence="4 7" id="KW-0812">Transmembrane</keyword>
<comment type="similarity">
    <text evidence="7">Belongs to the binding-protein-dependent transport system permease family.</text>
</comment>
<evidence type="ECO:0000256" key="5">
    <source>
        <dbReference type="ARBA" id="ARBA00022989"/>
    </source>
</evidence>
<sequence>MNDLGQVTDEAVAERVPVAGAAEWRSRAIRVLSVLVAIGTWQFLTAGHIRMWVRFDMLPTITQIAAAFRHQLGTDTYWLDLGQSLVRILTGFALAAVLGVASGVALGRSRWAADILGPITELARPIPAIAIVPVAILLFPSDESGIVFITFLAAYFPIMVSTRHAVRALPTLWEDSVRTLGGNRWDVLVRVVLPGSLPGVFGGLSVGIGVAWICVVSAEMISGRLGVGYRTWQAYTIVDYPDVFVGIITIGLLGYGTSAAVEFVGRRVTRWLPRAQEAPK</sequence>
<feature type="transmembrane region" description="Helical" evidence="7">
    <location>
        <begin position="31"/>
        <end position="49"/>
    </location>
</feature>
<dbReference type="SUPFAM" id="SSF161098">
    <property type="entry name" value="MetI-like"/>
    <property type="match status" value="1"/>
</dbReference>
<keyword evidence="3" id="KW-1003">Cell membrane</keyword>
<protein>
    <submittedName>
        <fullName evidence="9">ABC transporter permease</fullName>
    </submittedName>
</protein>
<evidence type="ECO:0000313" key="10">
    <source>
        <dbReference type="Proteomes" id="UP000279275"/>
    </source>
</evidence>
<accession>A0A3M2LCL5</accession>
<dbReference type="Proteomes" id="UP000279275">
    <property type="component" value="Unassembled WGS sequence"/>
</dbReference>
<keyword evidence="2 7" id="KW-0813">Transport</keyword>
<proteinExistence type="inferred from homology"/>
<dbReference type="InterPro" id="IPR000515">
    <property type="entry name" value="MetI-like"/>
</dbReference>
<dbReference type="OrthoDB" id="3260236at2"/>
<evidence type="ECO:0000256" key="1">
    <source>
        <dbReference type="ARBA" id="ARBA00004651"/>
    </source>
</evidence>
<dbReference type="GO" id="GO:0055085">
    <property type="term" value="P:transmembrane transport"/>
    <property type="evidence" value="ECO:0007669"/>
    <property type="project" value="InterPro"/>
</dbReference>
<dbReference type="PANTHER" id="PTHR30151">
    <property type="entry name" value="ALKANE SULFONATE ABC TRANSPORTER-RELATED, MEMBRANE SUBUNIT"/>
    <property type="match status" value="1"/>
</dbReference>
<comment type="caution">
    <text evidence="9">The sequence shown here is derived from an EMBL/GenBank/DDBJ whole genome shotgun (WGS) entry which is preliminary data.</text>
</comment>
<evidence type="ECO:0000256" key="4">
    <source>
        <dbReference type="ARBA" id="ARBA00022692"/>
    </source>
</evidence>
<evidence type="ECO:0000256" key="3">
    <source>
        <dbReference type="ARBA" id="ARBA00022475"/>
    </source>
</evidence>
<dbReference type="InterPro" id="IPR035906">
    <property type="entry name" value="MetI-like_sf"/>
</dbReference>
<dbReference type="Pfam" id="PF00528">
    <property type="entry name" value="BPD_transp_1"/>
    <property type="match status" value="1"/>
</dbReference>
<name>A0A3M2LCL5_9NOCA</name>
<feature type="transmembrane region" description="Helical" evidence="7">
    <location>
        <begin position="145"/>
        <end position="166"/>
    </location>
</feature>
<evidence type="ECO:0000259" key="8">
    <source>
        <dbReference type="PROSITE" id="PS50928"/>
    </source>
</evidence>
<gene>
    <name evidence="9" type="ORF">EBN03_07875</name>
</gene>
<organism evidence="9 10">
    <name type="scientific">Nocardia stercoris</name>
    <dbReference type="NCBI Taxonomy" id="2483361"/>
    <lineage>
        <taxon>Bacteria</taxon>
        <taxon>Bacillati</taxon>
        <taxon>Actinomycetota</taxon>
        <taxon>Actinomycetes</taxon>
        <taxon>Mycobacteriales</taxon>
        <taxon>Nocardiaceae</taxon>
        <taxon>Nocardia</taxon>
    </lineage>
</organism>
<comment type="subcellular location">
    <subcellularLocation>
        <location evidence="1 7">Cell membrane</location>
        <topology evidence="1 7">Multi-pass membrane protein</topology>
    </subcellularLocation>
</comment>
<feature type="transmembrane region" description="Helical" evidence="7">
    <location>
        <begin position="187"/>
        <end position="213"/>
    </location>
</feature>
<keyword evidence="5 7" id="KW-1133">Transmembrane helix</keyword>
<dbReference type="GO" id="GO:0005886">
    <property type="term" value="C:plasma membrane"/>
    <property type="evidence" value="ECO:0007669"/>
    <property type="project" value="UniProtKB-SubCell"/>
</dbReference>
<dbReference type="AlphaFoldDB" id="A0A3M2LCL5"/>
<evidence type="ECO:0000256" key="2">
    <source>
        <dbReference type="ARBA" id="ARBA00022448"/>
    </source>
</evidence>
<feature type="transmembrane region" description="Helical" evidence="7">
    <location>
        <begin position="243"/>
        <end position="264"/>
    </location>
</feature>
<feature type="transmembrane region" description="Helical" evidence="7">
    <location>
        <begin position="85"/>
        <end position="107"/>
    </location>
</feature>
<keyword evidence="6 7" id="KW-0472">Membrane</keyword>
<evidence type="ECO:0000256" key="6">
    <source>
        <dbReference type="ARBA" id="ARBA00023136"/>
    </source>
</evidence>
<dbReference type="EMBL" id="RFFH01000002">
    <property type="protein sequence ID" value="RMI34460.1"/>
    <property type="molecule type" value="Genomic_DNA"/>
</dbReference>
<dbReference type="CDD" id="cd06261">
    <property type="entry name" value="TM_PBP2"/>
    <property type="match status" value="1"/>
</dbReference>
<reference evidence="9 10" key="1">
    <citation type="submission" date="2018-10" db="EMBL/GenBank/DDBJ databases">
        <title>Isolation from cow dung.</title>
        <authorList>
            <person name="Ling L."/>
        </authorList>
    </citation>
    <scope>NUCLEOTIDE SEQUENCE [LARGE SCALE GENOMIC DNA]</scope>
    <source>
        <strain evidence="9 10">NEAU-LL90</strain>
    </source>
</reference>
<evidence type="ECO:0000313" key="9">
    <source>
        <dbReference type="EMBL" id="RMI34460.1"/>
    </source>
</evidence>
<keyword evidence="10" id="KW-1185">Reference proteome</keyword>
<dbReference type="PANTHER" id="PTHR30151:SF0">
    <property type="entry name" value="ABC TRANSPORTER PERMEASE PROTEIN MJ0413-RELATED"/>
    <property type="match status" value="1"/>
</dbReference>
<dbReference type="Gene3D" id="1.10.3720.10">
    <property type="entry name" value="MetI-like"/>
    <property type="match status" value="1"/>
</dbReference>
<feature type="domain" description="ABC transmembrane type-1" evidence="8">
    <location>
        <begin position="81"/>
        <end position="265"/>
    </location>
</feature>
<dbReference type="PROSITE" id="PS50928">
    <property type="entry name" value="ABC_TM1"/>
    <property type="match status" value="1"/>
</dbReference>
<evidence type="ECO:0000256" key="7">
    <source>
        <dbReference type="RuleBase" id="RU363032"/>
    </source>
</evidence>
<feature type="transmembrane region" description="Helical" evidence="7">
    <location>
        <begin position="119"/>
        <end position="139"/>
    </location>
</feature>